<comment type="subcellular location">
    <subcellularLocation>
        <location evidence="1">Nucleus inner membrane</location>
        <topology evidence="1">Multi-pass membrane protein</topology>
        <orientation evidence="1">Nucleoplasmic side</orientation>
    </subcellularLocation>
</comment>
<dbReference type="InterPro" id="IPR019358">
    <property type="entry name" value="NEMP_fam"/>
</dbReference>
<feature type="transmembrane region" description="Helical" evidence="9">
    <location>
        <begin position="161"/>
        <end position="181"/>
    </location>
</feature>
<feature type="transmembrane region" description="Helical" evidence="9">
    <location>
        <begin position="187"/>
        <end position="208"/>
    </location>
</feature>
<dbReference type="AlphaFoldDB" id="A0AAD7L6Z6"/>
<keyword evidence="3 9" id="KW-0812">Transmembrane</keyword>
<comment type="similarity">
    <text evidence="2">Belongs to the NEMP family.</text>
</comment>
<gene>
    <name evidence="10" type="ORF">O6P43_024539</name>
</gene>
<evidence type="ECO:0000256" key="5">
    <source>
        <dbReference type="ARBA" id="ARBA00022989"/>
    </source>
</evidence>
<dbReference type="GO" id="GO:0005637">
    <property type="term" value="C:nuclear inner membrane"/>
    <property type="evidence" value="ECO:0007669"/>
    <property type="project" value="UniProtKB-SubCell"/>
</dbReference>
<feature type="transmembrane region" description="Helical" evidence="9">
    <location>
        <begin position="260"/>
        <end position="280"/>
    </location>
</feature>
<keyword evidence="11" id="KW-1185">Reference proteome</keyword>
<keyword evidence="5 9" id="KW-1133">Transmembrane helix</keyword>
<accession>A0AAD7L6Z6</accession>
<evidence type="ECO:0000256" key="2">
    <source>
        <dbReference type="ARBA" id="ARBA00005748"/>
    </source>
</evidence>
<name>A0AAD7L6Z6_QUISA</name>
<evidence type="ECO:0000256" key="8">
    <source>
        <dbReference type="SAM" id="MobiDB-lite"/>
    </source>
</evidence>
<evidence type="ECO:0000313" key="11">
    <source>
        <dbReference type="Proteomes" id="UP001163823"/>
    </source>
</evidence>
<evidence type="ECO:0000256" key="4">
    <source>
        <dbReference type="ARBA" id="ARBA00022729"/>
    </source>
</evidence>
<evidence type="ECO:0000256" key="9">
    <source>
        <dbReference type="SAM" id="Phobius"/>
    </source>
</evidence>
<dbReference type="EMBL" id="JARAOO010000010">
    <property type="protein sequence ID" value="KAJ7952743.1"/>
    <property type="molecule type" value="Genomic_DNA"/>
</dbReference>
<proteinExistence type="inferred from homology"/>
<evidence type="ECO:0000313" key="10">
    <source>
        <dbReference type="EMBL" id="KAJ7952743.1"/>
    </source>
</evidence>
<feature type="region of interest" description="Disordered" evidence="8">
    <location>
        <begin position="405"/>
        <end position="426"/>
    </location>
</feature>
<keyword evidence="6 9" id="KW-0472">Membrane</keyword>
<feature type="region of interest" description="Disordered" evidence="8">
    <location>
        <begin position="357"/>
        <end position="376"/>
    </location>
</feature>
<dbReference type="PANTHER" id="PTHR31587:SF4">
    <property type="entry name" value="TRANSMEMBRANE PROTEIN (DUF2215)"/>
    <property type="match status" value="1"/>
</dbReference>
<evidence type="ECO:0000256" key="1">
    <source>
        <dbReference type="ARBA" id="ARBA00004575"/>
    </source>
</evidence>
<sequence length="488" mass="54849">MLMLGSAEPVRLAWFFFLSFSSCYLVSANELHLVVDQNATLQLSHGSPVGKSPGSKLGTLVVCERLHIHGLSRLKYLRKIAHTVKVKVSPTSSIARLPVIEICFHRNMSLGVGMCPQGLWEKVGKGSWARSMSPFDYKLVDIRTAGSSLENFEVSIEEEFFLYRIIFLILGVILMSLASALSKSLAFYYSNAMAVGIVLVILMVLFQGMKLLPTGRMNSLAIFFYSSAAGLGTFLIRYIPGLLRSILSEMGIREDMYNPLAIFLLAFIALAGAWLGFWVIRKFVLTEDGSVDISTSYFVAWAIRVLAGVMILQSSIDPLLAMAAFVSGLAVSSLLKRFLRFKFLRCLLRSLSKSPKKNRRRSQVPGLSPEDSHDEYVYKMPSDDSFKSLRQLKNFILTSCKSPDQGFTRTPPQQLSKESYPSTFHTTPERRKYSKVEWDKFTKDSTEKALEELVGSPDFSKWLFTNAERISVSPKTGRADRVRSWLPW</sequence>
<comment type="caution">
    <text evidence="10">The sequence shown here is derived from an EMBL/GenBank/DDBJ whole genome shotgun (WGS) entry which is preliminary data.</text>
</comment>
<organism evidence="10 11">
    <name type="scientific">Quillaja saponaria</name>
    <name type="common">Soap bark tree</name>
    <dbReference type="NCBI Taxonomy" id="32244"/>
    <lineage>
        <taxon>Eukaryota</taxon>
        <taxon>Viridiplantae</taxon>
        <taxon>Streptophyta</taxon>
        <taxon>Embryophyta</taxon>
        <taxon>Tracheophyta</taxon>
        <taxon>Spermatophyta</taxon>
        <taxon>Magnoliopsida</taxon>
        <taxon>eudicotyledons</taxon>
        <taxon>Gunneridae</taxon>
        <taxon>Pentapetalae</taxon>
        <taxon>rosids</taxon>
        <taxon>fabids</taxon>
        <taxon>Fabales</taxon>
        <taxon>Quillajaceae</taxon>
        <taxon>Quillaja</taxon>
    </lineage>
</organism>
<reference evidence="10" key="1">
    <citation type="journal article" date="2023" name="Science">
        <title>Elucidation of the pathway for biosynthesis of saponin adjuvants from the soapbark tree.</title>
        <authorList>
            <person name="Reed J."/>
            <person name="Orme A."/>
            <person name="El-Demerdash A."/>
            <person name="Owen C."/>
            <person name="Martin L.B.B."/>
            <person name="Misra R.C."/>
            <person name="Kikuchi S."/>
            <person name="Rejzek M."/>
            <person name="Martin A.C."/>
            <person name="Harkess A."/>
            <person name="Leebens-Mack J."/>
            <person name="Louveau T."/>
            <person name="Stephenson M.J."/>
            <person name="Osbourn A."/>
        </authorList>
    </citation>
    <scope>NUCLEOTIDE SEQUENCE</scope>
    <source>
        <strain evidence="10">S10</strain>
    </source>
</reference>
<feature type="transmembrane region" description="Helical" evidence="9">
    <location>
        <begin position="319"/>
        <end position="339"/>
    </location>
</feature>
<evidence type="ECO:0000256" key="7">
    <source>
        <dbReference type="ARBA" id="ARBA00023242"/>
    </source>
</evidence>
<evidence type="ECO:0000256" key="6">
    <source>
        <dbReference type="ARBA" id="ARBA00023136"/>
    </source>
</evidence>
<dbReference type="Pfam" id="PF10225">
    <property type="entry name" value="NEMP"/>
    <property type="match status" value="1"/>
</dbReference>
<feature type="transmembrane region" description="Helical" evidence="9">
    <location>
        <begin position="292"/>
        <end position="313"/>
    </location>
</feature>
<dbReference type="KEGG" id="qsa:O6P43_024539"/>
<feature type="transmembrane region" description="Helical" evidence="9">
    <location>
        <begin position="220"/>
        <end position="240"/>
    </location>
</feature>
<protein>
    <submittedName>
        <fullName evidence="10">Nuclear envelope integral membrane protein 1 isoform X1</fullName>
    </submittedName>
</protein>
<keyword evidence="4" id="KW-0732">Signal</keyword>
<keyword evidence="7" id="KW-0539">Nucleus</keyword>
<evidence type="ECO:0000256" key="3">
    <source>
        <dbReference type="ARBA" id="ARBA00022692"/>
    </source>
</evidence>
<feature type="transmembrane region" description="Helical" evidence="9">
    <location>
        <begin position="12"/>
        <end position="35"/>
    </location>
</feature>
<dbReference type="Proteomes" id="UP001163823">
    <property type="component" value="Chromosome 10"/>
</dbReference>
<dbReference type="PANTHER" id="PTHR31587">
    <property type="entry name" value="TRANSMEMBRANE PROTEIN (DUF2215)"/>
    <property type="match status" value="1"/>
</dbReference>